<dbReference type="EMBL" id="CP017075">
    <property type="protein sequence ID" value="AOR76506.1"/>
    <property type="molecule type" value="Genomic_DNA"/>
</dbReference>
<dbReference type="AlphaFoldDB" id="A0A1D8A363"/>
<proteinExistence type="predicted"/>
<accession>A0A1D8A363</accession>
<keyword evidence="2" id="KW-1185">Reference proteome</keyword>
<name>A0A1D8A363_9SPHN</name>
<gene>
    <name evidence="1" type="ORF">BES08_06945</name>
</gene>
<evidence type="ECO:0000313" key="1">
    <source>
        <dbReference type="EMBL" id="AOR76506.1"/>
    </source>
</evidence>
<dbReference type="Proteomes" id="UP000094626">
    <property type="component" value="Chromosome"/>
</dbReference>
<dbReference type="KEGG" id="nre:BES08_06945"/>
<organism evidence="1 2">
    <name type="scientific">Novosphingobium resinovorum</name>
    <dbReference type="NCBI Taxonomy" id="158500"/>
    <lineage>
        <taxon>Bacteria</taxon>
        <taxon>Pseudomonadati</taxon>
        <taxon>Pseudomonadota</taxon>
        <taxon>Alphaproteobacteria</taxon>
        <taxon>Sphingomonadales</taxon>
        <taxon>Sphingomonadaceae</taxon>
        <taxon>Novosphingobium</taxon>
    </lineage>
</organism>
<reference evidence="2" key="1">
    <citation type="journal article" date="2017" name="J. Biotechnol.">
        <title>Complete genome sequence of Novosphingobium resinovorum SA1, a versatile xenobiotic-degrading bacterium capable of utilizing sulfanilic acid.</title>
        <authorList>
            <person name="Hegedus B."/>
            <person name="Kos P.B."/>
            <person name="Balint B."/>
            <person name="Maroti G."/>
            <person name="Gan H.M."/>
            <person name="Perei K."/>
            <person name="Rakhely G."/>
        </authorList>
    </citation>
    <scope>NUCLEOTIDE SEQUENCE [LARGE SCALE GENOMIC DNA]</scope>
    <source>
        <strain evidence="2">SA1</strain>
    </source>
</reference>
<sequence length="794" mass="82851">MSAIGATVSTTVQRDAFWATEVNRTKLVYVNNNNGSATDPANGVYEYVDGTPRFAQGFYNGITEIVQPLVTQAQAAATTASAQSTNLSNATFAKYFVFPGFVRSDNGRIDTTTTPGVYVNTGYLDLDEINIAEINLQGGTGAYSIAYYTSAFALISGAAAASNDAYVSTIPAIPSNAAWVALSARATQGSQRLVVAVKPAKFLDGQPDAGLLGNGNLFTLLRSPGYYNNASPPVLVADPNWINSDPIKVTPGYQFSYDAYASTTVSVFRYTDASGAYAGRVLGTNANARNTISAIVPGAAAYTGSISGTTLTVTAVASGTLSVGSVVGGASAGTIITALGTGTGGTGTYTVNNSQTLASGALTQPAAQFVQKSAGNPGALGAAATSATMPNTIKYGPAASTGLAAPSTLEIAVGDNLSTYMTANGFVTTAGTTPNSQVTWKRTVAPLAMRPANQGKRYIAYSARGSSSMNIITAFDGAGAIVDSVPGSGSFAQFNGLFEVPDVAVSVHLCRATDYPATFRYLIDVPPSGTPVATPAQVGATYGDSRSSTDYPFIATIGAEVTGCAITLCGRSGHTAQQLASDADLALLFAMNPVPRFITVLLGGNDTGAAGTIGTFSATSRNALAGEPVLNPATDRIPLATATPGSGFLRIQYYDLIYRKIIAQFNNWRARANLTGSETEEEKNAKMDAVVKPLIIPLADIPQLRAAGEANYADYSDPASWARKRYGTMEAASINGLDPIDLPGIFPFDMSLEVPWSTPTDKTNNRGTRYYDALHPNRQQWKEQWFVIKARRLS</sequence>
<evidence type="ECO:0000313" key="2">
    <source>
        <dbReference type="Proteomes" id="UP000094626"/>
    </source>
</evidence>
<protein>
    <submittedName>
        <fullName evidence="1">Uncharacterized protein</fullName>
    </submittedName>
</protein>